<protein>
    <submittedName>
        <fullName evidence="3">Uncharacterized protein</fullName>
    </submittedName>
</protein>
<dbReference type="Proteomes" id="UP000887565">
    <property type="component" value="Unplaced"/>
</dbReference>
<feature type="compositionally biased region" description="Basic and acidic residues" evidence="1">
    <location>
        <begin position="1"/>
        <end position="12"/>
    </location>
</feature>
<keyword evidence="2" id="KW-1185">Reference proteome</keyword>
<dbReference type="AlphaFoldDB" id="A0A915J6B4"/>
<feature type="region of interest" description="Disordered" evidence="1">
    <location>
        <begin position="1"/>
        <end position="27"/>
    </location>
</feature>
<evidence type="ECO:0000256" key="1">
    <source>
        <dbReference type="SAM" id="MobiDB-lite"/>
    </source>
</evidence>
<proteinExistence type="predicted"/>
<evidence type="ECO:0000313" key="3">
    <source>
        <dbReference type="WBParaSite" id="nRc.2.0.1.t21319-RA"/>
    </source>
</evidence>
<organism evidence="2 3">
    <name type="scientific">Romanomermis culicivorax</name>
    <name type="common">Nematode worm</name>
    <dbReference type="NCBI Taxonomy" id="13658"/>
    <lineage>
        <taxon>Eukaryota</taxon>
        <taxon>Metazoa</taxon>
        <taxon>Ecdysozoa</taxon>
        <taxon>Nematoda</taxon>
        <taxon>Enoplea</taxon>
        <taxon>Dorylaimia</taxon>
        <taxon>Mermithida</taxon>
        <taxon>Mermithoidea</taxon>
        <taxon>Mermithidae</taxon>
        <taxon>Romanomermis</taxon>
    </lineage>
</organism>
<dbReference type="WBParaSite" id="nRc.2.0.1.t21319-RA">
    <property type="protein sequence ID" value="nRc.2.0.1.t21319-RA"/>
    <property type="gene ID" value="nRc.2.0.1.g21319"/>
</dbReference>
<evidence type="ECO:0000313" key="2">
    <source>
        <dbReference type="Proteomes" id="UP000887565"/>
    </source>
</evidence>
<accession>A0A915J6B4</accession>
<reference evidence="3" key="1">
    <citation type="submission" date="2022-11" db="UniProtKB">
        <authorList>
            <consortium name="WormBaseParasite"/>
        </authorList>
    </citation>
    <scope>IDENTIFICATION</scope>
</reference>
<name>A0A915J6B4_ROMCU</name>
<sequence>MRDSELAHEENTHYCQTKRWPSDTSRRRMPHENYRIIIKMTKCSVAQQASPITRQYFTRNE</sequence>